<feature type="domain" description="Protein kinase" evidence="5">
    <location>
        <begin position="1"/>
        <end position="215"/>
    </location>
</feature>
<evidence type="ECO:0000256" key="2">
    <source>
        <dbReference type="ARBA" id="ARBA00022741"/>
    </source>
</evidence>
<dbReference type="Proteomes" id="UP000054248">
    <property type="component" value="Unassembled WGS sequence"/>
</dbReference>
<accession>A0A0C3MB03</accession>
<feature type="non-terminal residue" evidence="6">
    <location>
        <position position="215"/>
    </location>
</feature>
<keyword evidence="3" id="KW-0418">Kinase</keyword>
<dbReference type="SUPFAM" id="SSF56112">
    <property type="entry name" value="Protein kinase-like (PK-like)"/>
    <property type="match status" value="1"/>
</dbReference>
<evidence type="ECO:0000256" key="3">
    <source>
        <dbReference type="ARBA" id="ARBA00022777"/>
    </source>
</evidence>
<keyword evidence="2" id="KW-0547">Nucleotide-binding</keyword>
<name>A0A0C3MB03_9AGAM</name>
<protein>
    <recommendedName>
        <fullName evidence="5">Protein kinase domain-containing protein</fullName>
    </recommendedName>
</protein>
<dbReference type="SMART" id="SM00220">
    <property type="entry name" value="S_TKc"/>
    <property type="match status" value="1"/>
</dbReference>
<dbReference type="PROSITE" id="PS00108">
    <property type="entry name" value="PROTEIN_KINASE_ST"/>
    <property type="match status" value="1"/>
</dbReference>
<dbReference type="InterPro" id="IPR011009">
    <property type="entry name" value="Kinase-like_dom_sf"/>
</dbReference>
<dbReference type="Gene3D" id="1.10.510.10">
    <property type="entry name" value="Transferase(Phosphotransferase) domain 1"/>
    <property type="match status" value="1"/>
</dbReference>
<dbReference type="Pfam" id="PF00069">
    <property type="entry name" value="Pkinase"/>
    <property type="match status" value="1"/>
</dbReference>
<sequence length="215" mass="24164">LSQRLAREIKIWSQLSHPNVLEFLGYHLNQRMTTAWLISPYITDGNLSQFIRNISLDSPLRIRLIVDTARGLAYLHAQGICHGDMKPANILVTDERTAVIADFGLSQLADSTESGLTTTKSIKGSFRYLSPELLDEGARHTLQSDVWAFGCVMMEVLTGMLPFPNAKNDISLTLALARREMPVQTRSLTVAEPIRDLLQECWQLKPSDRPTMPRC</sequence>
<dbReference type="AlphaFoldDB" id="A0A0C3MB03"/>
<dbReference type="STRING" id="1051891.A0A0C3MB03"/>
<evidence type="ECO:0000256" key="4">
    <source>
        <dbReference type="ARBA" id="ARBA00022840"/>
    </source>
</evidence>
<dbReference type="GO" id="GO:0005524">
    <property type="term" value="F:ATP binding"/>
    <property type="evidence" value="ECO:0007669"/>
    <property type="project" value="UniProtKB-KW"/>
</dbReference>
<feature type="non-terminal residue" evidence="6">
    <location>
        <position position="1"/>
    </location>
</feature>
<dbReference type="PANTHER" id="PTHR44329:SF288">
    <property type="entry name" value="MITOGEN-ACTIVATED PROTEIN KINASE KINASE KINASE 20"/>
    <property type="match status" value="1"/>
</dbReference>
<dbReference type="EMBL" id="KN822968">
    <property type="protein sequence ID" value="KIO30867.1"/>
    <property type="molecule type" value="Genomic_DNA"/>
</dbReference>
<proteinExistence type="predicted"/>
<dbReference type="InterPro" id="IPR008271">
    <property type="entry name" value="Ser/Thr_kinase_AS"/>
</dbReference>
<keyword evidence="1" id="KW-0808">Transferase</keyword>
<dbReference type="PROSITE" id="PS50011">
    <property type="entry name" value="PROTEIN_KINASE_DOM"/>
    <property type="match status" value="1"/>
</dbReference>
<dbReference type="GO" id="GO:0004674">
    <property type="term" value="F:protein serine/threonine kinase activity"/>
    <property type="evidence" value="ECO:0007669"/>
    <property type="project" value="TreeGrafter"/>
</dbReference>
<dbReference type="InterPro" id="IPR000719">
    <property type="entry name" value="Prot_kinase_dom"/>
</dbReference>
<evidence type="ECO:0000313" key="6">
    <source>
        <dbReference type="EMBL" id="KIO30867.1"/>
    </source>
</evidence>
<dbReference type="InterPro" id="IPR051681">
    <property type="entry name" value="Ser/Thr_Kinases-Pseudokinases"/>
</dbReference>
<dbReference type="OrthoDB" id="3221805at2759"/>
<dbReference type="PANTHER" id="PTHR44329">
    <property type="entry name" value="SERINE/THREONINE-PROTEIN KINASE TNNI3K-RELATED"/>
    <property type="match status" value="1"/>
</dbReference>
<organism evidence="6 7">
    <name type="scientific">Tulasnella calospora MUT 4182</name>
    <dbReference type="NCBI Taxonomy" id="1051891"/>
    <lineage>
        <taxon>Eukaryota</taxon>
        <taxon>Fungi</taxon>
        <taxon>Dikarya</taxon>
        <taxon>Basidiomycota</taxon>
        <taxon>Agaricomycotina</taxon>
        <taxon>Agaricomycetes</taxon>
        <taxon>Cantharellales</taxon>
        <taxon>Tulasnellaceae</taxon>
        <taxon>Tulasnella</taxon>
    </lineage>
</organism>
<keyword evidence="4" id="KW-0067">ATP-binding</keyword>
<evidence type="ECO:0000313" key="7">
    <source>
        <dbReference type="Proteomes" id="UP000054248"/>
    </source>
</evidence>
<dbReference type="PRINTS" id="PR00109">
    <property type="entry name" value="TYRKINASE"/>
</dbReference>
<dbReference type="InterPro" id="IPR001245">
    <property type="entry name" value="Ser-Thr/Tyr_kinase_cat_dom"/>
</dbReference>
<reference evidence="7" key="2">
    <citation type="submission" date="2015-01" db="EMBL/GenBank/DDBJ databases">
        <title>Evolutionary Origins and Diversification of the Mycorrhizal Mutualists.</title>
        <authorList>
            <consortium name="DOE Joint Genome Institute"/>
            <consortium name="Mycorrhizal Genomics Consortium"/>
            <person name="Kohler A."/>
            <person name="Kuo A."/>
            <person name="Nagy L.G."/>
            <person name="Floudas D."/>
            <person name="Copeland A."/>
            <person name="Barry K.W."/>
            <person name="Cichocki N."/>
            <person name="Veneault-Fourrey C."/>
            <person name="LaButti K."/>
            <person name="Lindquist E.A."/>
            <person name="Lipzen A."/>
            <person name="Lundell T."/>
            <person name="Morin E."/>
            <person name="Murat C."/>
            <person name="Riley R."/>
            <person name="Ohm R."/>
            <person name="Sun H."/>
            <person name="Tunlid A."/>
            <person name="Henrissat B."/>
            <person name="Grigoriev I.V."/>
            <person name="Hibbett D.S."/>
            <person name="Martin F."/>
        </authorList>
    </citation>
    <scope>NUCLEOTIDE SEQUENCE [LARGE SCALE GENOMIC DNA]</scope>
    <source>
        <strain evidence="7">MUT 4182</strain>
    </source>
</reference>
<reference evidence="6 7" key="1">
    <citation type="submission" date="2014-04" db="EMBL/GenBank/DDBJ databases">
        <authorList>
            <consortium name="DOE Joint Genome Institute"/>
            <person name="Kuo A."/>
            <person name="Girlanda M."/>
            <person name="Perotto S."/>
            <person name="Kohler A."/>
            <person name="Nagy L.G."/>
            <person name="Floudas D."/>
            <person name="Copeland A."/>
            <person name="Barry K.W."/>
            <person name="Cichocki N."/>
            <person name="Veneault-Fourrey C."/>
            <person name="LaButti K."/>
            <person name="Lindquist E.A."/>
            <person name="Lipzen A."/>
            <person name="Lundell T."/>
            <person name="Morin E."/>
            <person name="Murat C."/>
            <person name="Sun H."/>
            <person name="Tunlid A."/>
            <person name="Henrissat B."/>
            <person name="Grigoriev I.V."/>
            <person name="Hibbett D.S."/>
            <person name="Martin F."/>
            <person name="Nordberg H.P."/>
            <person name="Cantor M.N."/>
            <person name="Hua S.X."/>
        </authorList>
    </citation>
    <scope>NUCLEOTIDE SEQUENCE [LARGE SCALE GENOMIC DNA]</scope>
    <source>
        <strain evidence="6 7">MUT 4182</strain>
    </source>
</reference>
<evidence type="ECO:0000259" key="5">
    <source>
        <dbReference type="PROSITE" id="PS50011"/>
    </source>
</evidence>
<gene>
    <name evidence="6" type="ORF">M407DRAFT_46286</name>
</gene>
<keyword evidence="7" id="KW-1185">Reference proteome</keyword>
<dbReference type="HOGENOM" id="CLU_000288_7_18_1"/>
<evidence type="ECO:0000256" key="1">
    <source>
        <dbReference type="ARBA" id="ARBA00022679"/>
    </source>
</evidence>